<feature type="transmembrane region" description="Helical" evidence="1">
    <location>
        <begin position="20"/>
        <end position="38"/>
    </location>
</feature>
<evidence type="ECO:0000256" key="1">
    <source>
        <dbReference type="SAM" id="Phobius"/>
    </source>
</evidence>
<dbReference type="InterPro" id="IPR026913">
    <property type="entry name" value="METTL24"/>
</dbReference>
<accession>A0ABM0K169</accession>
<evidence type="ECO:0000313" key="4">
    <source>
        <dbReference type="RefSeq" id="XP_035827758.1"/>
    </source>
</evidence>
<organism evidence="2 3">
    <name type="scientific">Aplysia californica</name>
    <name type="common">California sea hare</name>
    <dbReference type="NCBI Taxonomy" id="6500"/>
    <lineage>
        <taxon>Eukaryota</taxon>
        <taxon>Metazoa</taxon>
        <taxon>Spiralia</taxon>
        <taxon>Lophotrochozoa</taxon>
        <taxon>Mollusca</taxon>
        <taxon>Gastropoda</taxon>
        <taxon>Heterobranchia</taxon>
        <taxon>Euthyneura</taxon>
        <taxon>Tectipleura</taxon>
        <taxon>Aplysiida</taxon>
        <taxon>Aplysioidea</taxon>
        <taxon>Aplysiidae</taxon>
        <taxon>Aplysia</taxon>
    </lineage>
</organism>
<keyword evidence="1" id="KW-0472">Membrane</keyword>
<evidence type="ECO:0000313" key="3">
    <source>
        <dbReference type="RefSeq" id="XP_005106348.1"/>
    </source>
</evidence>
<evidence type="ECO:0000313" key="2">
    <source>
        <dbReference type="Proteomes" id="UP000694888"/>
    </source>
</evidence>
<proteinExistence type="predicted"/>
<dbReference type="Proteomes" id="UP000694888">
    <property type="component" value="Unplaced"/>
</dbReference>
<gene>
    <name evidence="3 4" type="primary">LOC101854600</name>
</gene>
<keyword evidence="2" id="KW-1185">Reference proteome</keyword>
<protein>
    <submittedName>
        <fullName evidence="3 4">Uncharacterized protein LOC101854600</fullName>
    </submittedName>
</protein>
<dbReference type="GeneID" id="101854600"/>
<keyword evidence="1" id="KW-1133">Transmembrane helix</keyword>
<dbReference type="RefSeq" id="XP_035827758.1">
    <property type="nucleotide sequence ID" value="XM_035971865.1"/>
</dbReference>
<name>A0ABM0K169_APLCA</name>
<dbReference type="RefSeq" id="XP_005106348.1">
    <property type="nucleotide sequence ID" value="XM_005106291.2"/>
</dbReference>
<dbReference type="PANTHER" id="PTHR32026:SF10">
    <property type="entry name" value="METHYLTRANSFERASE-LIKE PROTEIN 24-RELATED"/>
    <property type="match status" value="1"/>
</dbReference>
<keyword evidence="1" id="KW-0812">Transmembrane</keyword>
<dbReference type="PANTHER" id="PTHR32026">
    <property type="entry name" value="METHYLTRANSFERASE-LIKE PROTEIN 24"/>
    <property type="match status" value="1"/>
</dbReference>
<sequence length="510" mass="58570">MHTIHQIAKYSMKKRKRSFLSVLCCVMIVYAGVQFMYLNDDYSPLQLLSSVENEATRLMRFMGQVHLQCNVSLPTNNASTWVLCLDQDVGLHLWSDETYKDGIVYSIGPSPDFSFERMVADNLSHHLYIFSAPVPYRNQLIRISNTTSVFKVNIVPNDPADFARNSFDTQTLNSVMSTLKHGQIDVLKLDSNVEGVQSYDVLRFLVEDGILKKVKELHIVLKLDKVEEDDIYSWYRALYGLFHTAGFRLYHSSTSDPLCLQATIMESCIYYMSWVRKPPPHILVMYPPAIDGSLHNEEDRMVNFLEQSSSQDHRFVPVPFNSGGQGMSIFMPLTLAPRKFRASSVFFFQGQNDMPVESVPGSKGIHCQAYTLSYEITNGNSLTVYQRRQSSSREEAKWEELTTSTWLKLLKESGANILVLNIVPGWTLLSQLSYHGIPKYLDEVVIKDPMFSAGSAVKQQPMYLRRKYSEMKRLEEFGLRLTQVGKFPENTLKFGTQEMYWLYFVRKTVL</sequence>
<reference evidence="3 4" key="1">
    <citation type="submission" date="2025-05" db="UniProtKB">
        <authorList>
            <consortium name="RefSeq"/>
        </authorList>
    </citation>
    <scope>IDENTIFICATION</scope>
</reference>